<dbReference type="InterPro" id="IPR037191">
    <property type="entry name" value="VPS9_dom_sf"/>
</dbReference>
<dbReference type="GO" id="GO:0005829">
    <property type="term" value="C:cytosol"/>
    <property type="evidence" value="ECO:0007669"/>
    <property type="project" value="TreeGrafter"/>
</dbReference>
<dbReference type="AlphaFoldDB" id="F4Q6Q8"/>
<dbReference type="Pfam" id="PF02204">
    <property type="entry name" value="VPS9"/>
    <property type="match status" value="1"/>
</dbReference>
<proteinExistence type="predicted"/>
<protein>
    <submittedName>
        <fullName evidence="2">RasGTPase-activating protein</fullName>
    </submittedName>
</protein>
<dbReference type="InterPro" id="IPR003123">
    <property type="entry name" value="VPS9"/>
</dbReference>
<gene>
    <name evidence="2" type="ORF">DFA_09115</name>
</gene>
<dbReference type="SMART" id="SM00167">
    <property type="entry name" value="VPS9"/>
    <property type="match status" value="1"/>
</dbReference>
<dbReference type="EMBL" id="GL883023">
    <property type="protein sequence ID" value="EGG16568.1"/>
    <property type="molecule type" value="Genomic_DNA"/>
</dbReference>
<dbReference type="PANTHER" id="PTHR23101">
    <property type="entry name" value="RAB GDP/GTP EXCHANGE FACTOR"/>
    <property type="match status" value="1"/>
</dbReference>
<reference evidence="3" key="1">
    <citation type="journal article" date="2011" name="Genome Res.">
        <title>Phylogeny-wide analysis of social amoeba genomes highlights ancient origins for complex intercellular communication.</title>
        <authorList>
            <person name="Heidel A.J."/>
            <person name="Lawal H.M."/>
            <person name="Felder M."/>
            <person name="Schilde C."/>
            <person name="Helps N.R."/>
            <person name="Tunggal B."/>
            <person name="Rivero F."/>
            <person name="John U."/>
            <person name="Schleicher M."/>
            <person name="Eichinger L."/>
            <person name="Platzer M."/>
            <person name="Noegel A.A."/>
            <person name="Schaap P."/>
            <person name="Gloeckner G."/>
        </authorList>
    </citation>
    <scope>NUCLEOTIDE SEQUENCE [LARGE SCALE GENOMIC DNA]</scope>
    <source>
        <strain evidence="3">SH3</strain>
    </source>
</reference>
<evidence type="ECO:0000259" key="1">
    <source>
        <dbReference type="PROSITE" id="PS51205"/>
    </source>
</evidence>
<keyword evidence="3" id="KW-1185">Reference proteome</keyword>
<dbReference type="PANTHER" id="PTHR23101:SF112">
    <property type="entry name" value="RASGTPASE-ACTIVATING PROTEIN"/>
    <property type="match status" value="1"/>
</dbReference>
<dbReference type="SUPFAM" id="SSF48350">
    <property type="entry name" value="GTPase activation domain, GAP"/>
    <property type="match status" value="1"/>
</dbReference>
<evidence type="ECO:0000313" key="2">
    <source>
        <dbReference type="EMBL" id="EGG16568.1"/>
    </source>
</evidence>
<dbReference type="GeneID" id="14868624"/>
<dbReference type="STRING" id="1054147.F4Q6Q8"/>
<accession>F4Q6Q8</accession>
<dbReference type="OrthoDB" id="10264848at2759"/>
<dbReference type="GO" id="GO:0005085">
    <property type="term" value="F:guanyl-nucleotide exchange factor activity"/>
    <property type="evidence" value="ECO:0007669"/>
    <property type="project" value="InterPro"/>
</dbReference>
<dbReference type="GO" id="GO:0031267">
    <property type="term" value="F:small GTPase binding"/>
    <property type="evidence" value="ECO:0007669"/>
    <property type="project" value="TreeGrafter"/>
</dbReference>
<dbReference type="Gene3D" id="1.10.506.10">
    <property type="entry name" value="GTPase Activation - p120gap, domain 1"/>
    <property type="match status" value="1"/>
</dbReference>
<dbReference type="RefSeq" id="XP_004354968.1">
    <property type="nucleotide sequence ID" value="XM_004354916.1"/>
</dbReference>
<organism evidence="2 3">
    <name type="scientific">Cavenderia fasciculata</name>
    <name type="common">Slime mold</name>
    <name type="synonym">Dictyostelium fasciculatum</name>
    <dbReference type="NCBI Taxonomy" id="261658"/>
    <lineage>
        <taxon>Eukaryota</taxon>
        <taxon>Amoebozoa</taxon>
        <taxon>Evosea</taxon>
        <taxon>Eumycetozoa</taxon>
        <taxon>Dictyostelia</taxon>
        <taxon>Acytosteliales</taxon>
        <taxon>Cavenderiaceae</taxon>
        <taxon>Cavenderia</taxon>
    </lineage>
</organism>
<name>F4Q6Q8_CACFS</name>
<dbReference type="KEGG" id="dfa:DFA_09115"/>
<dbReference type="InterPro" id="IPR008936">
    <property type="entry name" value="Rho_GTPase_activation_prot"/>
</dbReference>
<dbReference type="InterPro" id="IPR045046">
    <property type="entry name" value="Vps9-like"/>
</dbReference>
<dbReference type="PROSITE" id="PS51205">
    <property type="entry name" value="VPS9"/>
    <property type="match status" value="1"/>
</dbReference>
<feature type="domain" description="VPS9" evidence="1">
    <location>
        <begin position="741"/>
        <end position="881"/>
    </location>
</feature>
<dbReference type="Proteomes" id="UP000007797">
    <property type="component" value="Unassembled WGS sequence"/>
</dbReference>
<dbReference type="GO" id="GO:0030139">
    <property type="term" value="C:endocytic vesicle"/>
    <property type="evidence" value="ECO:0007669"/>
    <property type="project" value="TreeGrafter"/>
</dbReference>
<evidence type="ECO:0000313" key="3">
    <source>
        <dbReference type="Proteomes" id="UP000007797"/>
    </source>
</evidence>
<dbReference type="SUPFAM" id="SSF109993">
    <property type="entry name" value="VPS9 domain"/>
    <property type="match status" value="1"/>
</dbReference>
<dbReference type="Gene3D" id="1.20.1050.80">
    <property type="entry name" value="VPS9 domain"/>
    <property type="match status" value="1"/>
</dbReference>
<sequence>MNIKMNSAEKLYNLQELLQIQNISKVGESKTIEYLKKNETEICSIAYDQLLQNGNLQKAIAEQAKENNRSPLNVPAGVQYARVSRVSHQTGYHVSVEPPPSSPPEKRVYYPCKDERAGIETLIRMLRVSPEYLSRILLAGEEPLSSLPNEESLPNVVLSMFGNCTTPNDELLFMQLIQTMINIEYAEHLNRWGDNASPSSYSNKENLSNKLLNAHVERSYKAPYHSLFMDFIEGLVSGRAFLFENKQDHSSIIDQISLSHSARSIPTPTSSSSSSSSLSTSISSLSLSSTFIASPSIMSPRESLNNEWVDTGAREFISRVLDQVDKIPYTLRWLSKHTVQLGRSSHTDGDKEAIFNTIFYNLLVPILVRPDQFLGIEIPMKSMNQYFAIANRIRDFMTKPETIPQSLKELLIPKIKNFYQQVTLVPDLEEYFKAPSSRNQECQYKIPMFMSDLCKLFSVIESSNKVIRNTAIDQSSSEIINLFDKSNFHSKIDYSYDLMEIHLGGQDKPVEKPTITPEQYLLKYCKNQLTQCLLMLPQLCGCTNSNETICNILKTQQNRNRDSKFPEIIKETIKSLNQLPIEYQQLDFGLLMSEMELDVQAEKLKHNKEKTAITKNINALNAQLESALSQESILIESLVYQKRKAYDKITNVLKSYADQNIKRVLCHCDPIKRFQFPQKAGEVDCEVCETLPKILRNTMERLIIALNSSWETKNRQALQKVIISMEKSILSEIYNHIFTTSQRDVFFFSDLNRLQNILGHEAFKIKESVYGTVLPFESAQRELQRINLFITPKDKIQIIKNTWSLVTNTMKALDQEIAPDEYYSIMSFVIFKANVPHLLTNIQYIKLYSNNKIVDENDEHEFTIFLGAVSYVDEVVEKANKTIPTYFTAA</sequence>
<dbReference type="GO" id="GO:0016192">
    <property type="term" value="P:vesicle-mediated transport"/>
    <property type="evidence" value="ECO:0007669"/>
    <property type="project" value="InterPro"/>
</dbReference>